<feature type="transmembrane region" description="Helical" evidence="11">
    <location>
        <begin position="232"/>
        <end position="253"/>
    </location>
</feature>
<evidence type="ECO:0000256" key="9">
    <source>
        <dbReference type="ARBA" id="ARBA00023136"/>
    </source>
</evidence>
<feature type="transmembrane region" description="Helical" evidence="11">
    <location>
        <begin position="159"/>
        <end position="179"/>
    </location>
</feature>
<accession>N0BLG1</accession>
<comment type="pathway">
    <text evidence="3 11">Porphyrin-containing compound metabolism; heme O biosynthesis; heme O from protoheme: step 1/1.</text>
</comment>
<dbReference type="HAMAP" id="MF_00154">
    <property type="entry name" value="CyoE_CtaB"/>
    <property type="match status" value="1"/>
</dbReference>
<feature type="transmembrane region" description="Helical" evidence="11">
    <location>
        <begin position="16"/>
        <end position="34"/>
    </location>
</feature>
<comment type="catalytic activity">
    <reaction evidence="10 11">
        <text>heme b + (2E,6E)-farnesyl diphosphate + H2O = Fe(II)-heme o + diphosphate</text>
        <dbReference type="Rhea" id="RHEA:28070"/>
        <dbReference type="ChEBI" id="CHEBI:15377"/>
        <dbReference type="ChEBI" id="CHEBI:33019"/>
        <dbReference type="ChEBI" id="CHEBI:60344"/>
        <dbReference type="ChEBI" id="CHEBI:60530"/>
        <dbReference type="ChEBI" id="CHEBI:175763"/>
        <dbReference type="EC" id="2.5.1.141"/>
    </reaction>
</comment>
<gene>
    <name evidence="11" type="primary">ctaB</name>
    <name evidence="12" type="ORF">Asulf_01016</name>
</gene>
<comment type="similarity">
    <text evidence="4">In the C-terminal section; belongs to the UbiA prenyltransferase family. Protoheme IX farnesyltransferase subfamily.</text>
</comment>
<keyword evidence="11" id="KW-1003">Cell membrane</keyword>
<feature type="transmembrane region" description="Helical" evidence="11">
    <location>
        <begin position="133"/>
        <end position="153"/>
    </location>
</feature>
<evidence type="ECO:0000256" key="6">
    <source>
        <dbReference type="ARBA" id="ARBA00022692"/>
    </source>
</evidence>
<feature type="transmembrane region" description="Helical" evidence="11">
    <location>
        <begin position="265"/>
        <end position="283"/>
    </location>
</feature>
<evidence type="ECO:0000256" key="3">
    <source>
        <dbReference type="ARBA" id="ARBA00004919"/>
    </source>
</evidence>
<protein>
    <recommendedName>
        <fullName evidence="11">Protoheme IX farnesyltransferase</fullName>
        <ecNumber evidence="11">2.5.1.141</ecNumber>
    </recommendedName>
    <alternativeName>
        <fullName evidence="11">Heme B farnesyltransferase</fullName>
    </alternativeName>
    <alternativeName>
        <fullName evidence="11">Heme O synthase</fullName>
    </alternativeName>
</protein>
<evidence type="ECO:0000256" key="8">
    <source>
        <dbReference type="ARBA" id="ARBA00023133"/>
    </source>
</evidence>
<dbReference type="CDD" id="cd13957">
    <property type="entry name" value="PT_UbiA_Cox10"/>
    <property type="match status" value="1"/>
</dbReference>
<proteinExistence type="inferred from homology"/>
<dbReference type="UniPathway" id="UPA00834">
    <property type="reaction ID" value="UER00712"/>
</dbReference>
<comment type="subcellular location">
    <subcellularLocation>
        <location evidence="2 11">Cell membrane</location>
        <topology evidence="2 11">Multi-pass membrane protein</topology>
    </subcellularLocation>
</comment>
<dbReference type="eggNOG" id="arCOG00479">
    <property type="taxonomic scope" value="Archaea"/>
</dbReference>
<dbReference type="PANTHER" id="PTHR43448">
    <property type="entry name" value="PROTOHEME IX FARNESYLTRANSFERASE, MITOCHONDRIAL"/>
    <property type="match status" value="1"/>
</dbReference>
<dbReference type="GO" id="GO:0008495">
    <property type="term" value="F:protoheme IX farnesyltransferase activity"/>
    <property type="evidence" value="ECO:0007669"/>
    <property type="project" value="UniProtKB-UniRule"/>
</dbReference>
<evidence type="ECO:0000256" key="4">
    <source>
        <dbReference type="ARBA" id="ARBA00010223"/>
    </source>
</evidence>
<dbReference type="Proteomes" id="UP000013307">
    <property type="component" value="Chromosome"/>
</dbReference>
<dbReference type="PROSITE" id="PS00943">
    <property type="entry name" value="UBIA"/>
    <property type="match status" value="1"/>
</dbReference>
<dbReference type="InterPro" id="IPR044878">
    <property type="entry name" value="UbiA_sf"/>
</dbReference>
<sequence>MDLKAFVEVTKPKQTLLLMITCIMSFLVASGFSFHPVELIKVFLAVSLAVAGTTALNMVLDRDIDILMPRTMKRPVPSGRLPETVCAIYGTLLFLIGIAISYTINIYVSIVIFLGLFFDIVIYTIMLKRKSPYSIVLGGLAGAMPSFAGWTAAKGYFDVAGMLISMIILLWIPAHIWYLSMHYEEDYRRANIPMLPLIAGMERASWIIVFSVALMLFMVTLLFLVLPFGPAYFITSVIITTYFLYRAIVFAKAPSRIGAKSMYKLASKTLGVIYLAMVIGSLHSF</sequence>
<dbReference type="KEGG" id="ast:Asulf_01016"/>
<dbReference type="NCBIfam" id="TIGR01473">
    <property type="entry name" value="cyoE_ctaB"/>
    <property type="match status" value="1"/>
</dbReference>
<evidence type="ECO:0000256" key="11">
    <source>
        <dbReference type="HAMAP-Rule" id="MF_00154"/>
    </source>
</evidence>
<comment type="similarity">
    <text evidence="11">Belongs to the UbiA prenyltransferase family. Protoheme IX farnesyltransferase subfamily.</text>
</comment>
<feature type="transmembrane region" description="Helical" evidence="11">
    <location>
        <begin position="40"/>
        <end position="60"/>
    </location>
</feature>
<dbReference type="GeneID" id="15392657"/>
<evidence type="ECO:0000256" key="2">
    <source>
        <dbReference type="ARBA" id="ARBA00004651"/>
    </source>
</evidence>
<evidence type="ECO:0000256" key="1">
    <source>
        <dbReference type="ARBA" id="ARBA00004019"/>
    </source>
</evidence>
<dbReference type="EMBL" id="CP005290">
    <property type="protein sequence ID" value="AGK61020.1"/>
    <property type="molecule type" value="Genomic_DNA"/>
</dbReference>
<dbReference type="InterPro" id="IPR030470">
    <property type="entry name" value="UbiA_prenylTrfase_CS"/>
</dbReference>
<dbReference type="HOGENOM" id="CLU_029631_0_1_2"/>
<keyword evidence="6 11" id="KW-0812">Transmembrane</keyword>
<dbReference type="Gene3D" id="1.10.357.140">
    <property type="entry name" value="UbiA prenyltransferase"/>
    <property type="match status" value="1"/>
</dbReference>
<dbReference type="Pfam" id="PF01040">
    <property type="entry name" value="UbiA"/>
    <property type="match status" value="1"/>
</dbReference>
<dbReference type="STRING" id="387631.Asulf_01016"/>
<keyword evidence="9 11" id="KW-0472">Membrane</keyword>
<evidence type="ECO:0000313" key="12">
    <source>
        <dbReference type="EMBL" id="AGK61020.1"/>
    </source>
</evidence>
<name>N0BLG1_9EURY</name>
<organism evidence="12 13">
    <name type="scientific">Archaeoglobus sulfaticallidus PM70-1</name>
    <dbReference type="NCBI Taxonomy" id="387631"/>
    <lineage>
        <taxon>Archaea</taxon>
        <taxon>Methanobacteriati</taxon>
        <taxon>Methanobacteriota</taxon>
        <taxon>Archaeoglobi</taxon>
        <taxon>Archaeoglobales</taxon>
        <taxon>Archaeoglobaceae</taxon>
        <taxon>Archaeoglobus</taxon>
    </lineage>
</organism>
<feature type="transmembrane region" description="Helical" evidence="11">
    <location>
        <begin position="106"/>
        <end position="126"/>
    </location>
</feature>
<dbReference type="GO" id="GO:0005886">
    <property type="term" value="C:plasma membrane"/>
    <property type="evidence" value="ECO:0007669"/>
    <property type="project" value="UniProtKB-SubCell"/>
</dbReference>
<dbReference type="PANTHER" id="PTHR43448:SF2">
    <property type="entry name" value="PROTOHEME IX FARNESYLTRANSFERASE, MITOCHONDRIAL"/>
    <property type="match status" value="1"/>
</dbReference>
<evidence type="ECO:0000313" key="13">
    <source>
        <dbReference type="Proteomes" id="UP000013307"/>
    </source>
</evidence>
<comment type="function">
    <text evidence="1 11">Converts heme B (protoheme IX) to heme O by substitution of the vinyl group on carbon 2 of heme B porphyrin ring with a hydroxyethyl farnesyl side group.</text>
</comment>
<evidence type="ECO:0000256" key="5">
    <source>
        <dbReference type="ARBA" id="ARBA00022679"/>
    </source>
</evidence>
<feature type="transmembrane region" description="Helical" evidence="11">
    <location>
        <begin position="204"/>
        <end position="226"/>
    </location>
</feature>
<evidence type="ECO:0000256" key="7">
    <source>
        <dbReference type="ARBA" id="ARBA00022989"/>
    </source>
</evidence>
<evidence type="ECO:0000256" key="10">
    <source>
        <dbReference type="ARBA" id="ARBA00047690"/>
    </source>
</evidence>
<dbReference type="RefSeq" id="WP_015590618.1">
    <property type="nucleotide sequence ID" value="NC_021169.1"/>
</dbReference>
<keyword evidence="7 11" id="KW-1133">Transmembrane helix</keyword>
<keyword evidence="5 11" id="KW-0808">Transferase</keyword>
<dbReference type="InterPro" id="IPR000537">
    <property type="entry name" value="UbiA_prenyltransferase"/>
</dbReference>
<reference evidence="12 13" key="1">
    <citation type="journal article" date="2013" name="Genome Announc.">
        <title>Complete Genome Sequence of the Thermophilic and Facultatively Chemolithoautotrophic Sulfate Reducer Archaeoglobus sulfaticallidus Strain PM70-1T.</title>
        <authorList>
            <person name="Stokke R."/>
            <person name="Hocking W.P."/>
            <person name="Steinsbu B.O."/>
            <person name="Steen I.H."/>
        </authorList>
    </citation>
    <scope>NUCLEOTIDE SEQUENCE [LARGE SCALE GENOMIC DNA]</scope>
    <source>
        <strain evidence="12">PM70-1</strain>
    </source>
</reference>
<keyword evidence="13" id="KW-1185">Reference proteome</keyword>
<dbReference type="AlphaFoldDB" id="N0BLG1"/>
<dbReference type="GO" id="GO:0048034">
    <property type="term" value="P:heme O biosynthetic process"/>
    <property type="evidence" value="ECO:0007669"/>
    <property type="project" value="UniProtKB-UniRule"/>
</dbReference>
<keyword evidence="8 11" id="KW-0350">Heme biosynthesis</keyword>
<dbReference type="InterPro" id="IPR006369">
    <property type="entry name" value="Protohaem_IX_farnesylTrfase"/>
</dbReference>
<dbReference type="EC" id="2.5.1.141" evidence="11"/>
<comment type="miscellaneous">
    <text evidence="11">Carbon 2 of the heme B porphyrin ring is defined according to the Fischer nomenclature.</text>
</comment>
<dbReference type="OrthoDB" id="131615at2157"/>